<gene>
    <name evidence="2" type="ORF">TR125039</name>
</gene>
<organism evidence="2">
    <name type="scientific">Schistocephalus solidus</name>
    <name type="common">Tapeworm</name>
    <dbReference type="NCBI Taxonomy" id="70667"/>
    <lineage>
        <taxon>Eukaryota</taxon>
        <taxon>Metazoa</taxon>
        <taxon>Spiralia</taxon>
        <taxon>Lophotrochozoa</taxon>
        <taxon>Platyhelminthes</taxon>
        <taxon>Cestoda</taxon>
        <taxon>Eucestoda</taxon>
        <taxon>Diphyllobothriidea</taxon>
        <taxon>Diphyllobothriidae</taxon>
        <taxon>Schistocephalus</taxon>
    </lineage>
</organism>
<feature type="region of interest" description="Disordered" evidence="1">
    <location>
        <begin position="1"/>
        <end position="21"/>
    </location>
</feature>
<protein>
    <submittedName>
        <fullName evidence="2">Uncharacterized protein</fullName>
    </submittedName>
</protein>
<reference evidence="2" key="1">
    <citation type="submission" date="2016-01" db="EMBL/GenBank/DDBJ databases">
        <title>Reference transcriptome for the parasite Schistocephalus solidus: insights into the molecular evolution of parasitism.</title>
        <authorList>
            <person name="Hebert F.O."/>
            <person name="Grambauer S."/>
            <person name="Barber I."/>
            <person name="Landry C.R."/>
            <person name="Aubin-Horth N."/>
        </authorList>
    </citation>
    <scope>NUCLEOTIDE SEQUENCE</scope>
</reference>
<accession>A0A0X3NHS7</accession>
<evidence type="ECO:0000256" key="1">
    <source>
        <dbReference type="SAM" id="MobiDB-lite"/>
    </source>
</evidence>
<dbReference type="AlphaFoldDB" id="A0A0X3NHS7"/>
<dbReference type="EMBL" id="GEEE01022049">
    <property type="protein sequence ID" value="JAP41176.1"/>
    <property type="molecule type" value="Transcribed_RNA"/>
</dbReference>
<proteinExistence type="predicted"/>
<dbReference type="EMBL" id="GEEE01024080">
    <property type="protein sequence ID" value="JAP39145.1"/>
    <property type="molecule type" value="Transcribed_RNA"/>
</dbReference>
<evidence type="ECO:0000313" key="2">
    <source>
        <dbReference type="EMBL" id="JAP39145.1"/>
    </source>
</evidence>
<name>A0A0X3NHS7_SCHSO</name>
<sequence>MSCPEWRWMSTNHSSPSCPGHGSDKIRQSIFSAIIASTRTSFPVSELLPLRSPTVSPNGIGLPERLLFLPKFRESCVQSSLYGAFRLVHRSQKFTAGVTRTPVLPLSRSNPSLRIVIPTISRCLLASVLIKPDTGEVRLSGG</sequence>